<comment type="caution">
    <text evidence="1">The sequence shown here is derived from an EMBL/GenBank/DDBJ whole genome shotgun (WGS) entry which is preliminary data.</text>
</comment>
<evidence type="ECO:0000313" key="1">
    <source>
        <dbReference type="EMBL" id="KAJ8395807.1"/>
    </source>
</evidence>
<proteinExistence type="predicted"/>
<dbReference type="EMBL" id="JAINUG010000113">
    <property type="protein sequence ID" value="KAJ8395807.1"/>
    <property type="molecule type" value="Genomic_DNA"/>
</dbReference>
<dbReference type="Proteomes" id="UP001221898">
    <property type="component" value="Unassembled WGS sequence"/>
</dbReference>
<name>A0AAD7S4I4_9TELE</name>
<evidence type="ECO:0000313" key="2">
    <source>
        <dbReference type="Proteomes" id="UP001221898"/>
    </source>
</evidence>
<gene>
    <name evidence="1" type="ORF">AAFF_G00028540</name>
</gene>
<dbReference type="AlphaFoldDB" id="A0AAD7S4I4"/>
<reference evidence="1" key="1">
    <citation type="journal article" date="2023" name="Science">
        <title>Genome structures resolve the early diversification of teleost fishes.</title>
        <authorList>
            <person name="Parey E."/>
            <person name="Louis A."/>
            <person name="Montfort J."/>
            <person name="Bouchez O."/>
            <person name="Roques C."/>
            <person name="Iampietro C."/>
            <person name="Lluch J."/>
            <person name="Castinel A."/>
            <person name="Donnadieu C."/>
            <person name="Desvignes T."/>
            <person name="Floi Bucao C."/>
            <person name="Jouanno E."/>
            <person name="Wen M."/>
            <person name="Mejri S."/>
            <person name="Dirks R."/>
            <person name="Jansen H."/>
            <person name="Henkel C."/>
            <person name="Chen W.J."/>
            <person name="Zahm M."/>
            <person name="Cabau C."/>
            <person name="Klopp C."/>
            <person name="Thompson A.W."/>
            <person name="Robinson-Rechavi M."/>
            <person name="Braasch I."/>
            <person name="Lecointre G."/>
            <person name="Bobe J."/>
            <person name="Postlethwait J.H."/>
            <person name="Berthelot C."/>
            <person name="Roest Crollius H."/>
            <person name="Guiguen Y."/>
        </authorList>
    </citation>
    <scope>NUCLEOTIDE SEQUENCE</scope>
    <source>
        <strain evidence="1">NC1722</strain>
    </source>
</reference>
<protein>
    <recommendedName>
        <fullName evidence="3">Reverse transcriptase domain-containing protein</fullName>
    </recommendedName>
</protein>
<accession>A0AAD7S4I4</accession>
<evidence type="ECO:0008006" key="3">
    <source>
        <dbReference type="Google" id="ProtNLM"/>
    </source>
</evidence>
<dbReference type="PANTHER" id="PTHR47510:SF3">
    <property type="entry name" value="ENDO_EXONUCLEASE_PHOSPHATASE DOMAIN-CONTAINING PROTEIN"/>
    <property type="match status" value="1"/>
</dbReference>
<keyword evidence="2" id="KW-1185">Reference proteome</keyword>
<sequence length="178" mass="19159">MISGLTPSDPPLSIDMDAVVRCFKRTQFNKAPGVDNICGHALTAEQLGGVFQVFFQNSLADGIVPQLWKHSTVIPIPKKRSPRVLNDLRPVALTSLVMKAFERITKVTTAQPDPLQFTYHPTKDHGPALDEFVEWCGTTCLELNVTGGGGHLLQTAGVKVNISTYTHPHGASGGCAAI</sequence>
<dbReference type="PANTHER" id="PTHR47510">
    <property type="entry name" value="REVERSE TRANSCRIPTASE DOMAIN-CONTAINING PROTEIN"/>
    <property type="match status" value="1"/>
</dbReference>
<organism evidence="1 2">
    <name type="scientific">Aldrovandia affinis</name>
    <dbReference type="NCBI Taxonomy" id="143900"/>
    <lineage>
        <taxon>Eukaryota</taxon>
        <taxon>Metazoa</taxon>
        <taxon>Chordata</taxon>
        <taxon>Craniata</taxon>
        <taxon>Vertebrata</taxon>
        <taxon>Euteleostomi</taxon>
        <taxon>Actinopterygii</taxon>
        <taxon>Neopterygii</taxon>
        <taxon>Teleostei</taxon>
        <taxon>Notacanthiformes</taxon>
        <taxon>Halosauridae</taxon>
        <taxon>Aldrovandia</taxon>
    </lineage>
</organism>